<name>A0ABZ3F655_9HELI</name>
<organism evidence="1 2">
    <name type="scientific">Helicobacter mastomyrinus</name>
    <dbReference type="NCBI Taxonomy" id="287948"/>
    <lineage>
        <taxon>Bacteria</taxon>
        <taxon>Pseudomonadati</taxon>
        <taxon>Campylobacterota</taxon>
        <taxon>Epsilonproteobacteria</taxon>
        <taxon>Campylobacterales</taxon>
        <taxon>Helicobacteraceae</taxon>
        <taxon>Helicobacter</taxon>
    </lineage>
</organism>
<sequence length="84" mass="8741">MQIVGNEAAKTINITNPPGGLDIHSVLGASIGLNGASLGTINVNRNINKTNRNILWLQSSTLTTLTNAGTLTSTTQGQAINVNR</sequence>
<dbReference type="RefSeq" id="WP_343353949.1">
    <property type="nucleotide sequence ID" value="NZ_CP145316.1"/>
</dbReference>
<evidence type="ECO:0000313" key="2">
    <source>
        <dbReference type="Proteomes" id="UP001434737"/>
    </source>
</evidence>
<protein>
    <recommendedName>
        <fullName evidence="3">Filamentous haemagglutinin FhaB/tRNA nuclease CdiA-like TPS domain-containing protein</fullName>
    </recommendedName>
</protein>
<dbReference type="Proteomes" id="UP001434737">
    <property type="component" value="Chromosome"/>
</dbReference>
<proteinExistence type="predicted"/>
<evidence type="ECO:0008006" key="3">
    <source>
        <dbReference type="Google" id="ProtNLM"/>
    </source>
</evidence>
<gene>
    <name evidence="1" type="ORF">V3I05_02885</name>
</gene>
<accession>A0ABZ3F655</accession>
<evidence type="ECO:0000313" key="1">
    <source>
        <dbReference type="EMBL" id="XAM18643.1"/>
    </source>
</evidence>
<keyword evidence="2" id="KW-1185">Reference proteome</keyword>
<reference evidence="1 2" key="1">
    <citation type="submission" date="2024-02" db="EMBL/GenBank/DDBJ databases">
        <title>Genome and pathogenicity analysis of Helicobacter mastomyrinus isolated from mice.</title>
        <authorList>
            <person name="Zhu L."/>
        </authorList>
    </citation>
    <scope>NUCLEOTIDE SEQUENCE [LARGE SCALE GENOMIC DNA]</scope>
    <source>
        <strain evidence="1 2">Hm-17</strain>
    </source>
</reference>
<dbReference type="EMBL" id="CP145316">
    <property type="protein sequence ID" value="XAM18643.1"/>
    <property type="molecule type" value="Genomic_DNA"/>
</dbReference>